<dbReference type="InterPro" id="IPR020541">
    <property type="entry name" value="Chorismate_synthase_CS"/>
</dbReference>
<gene>
    <name evidence="11 12" type="primary">aroC</name>
    <name evidence="12" type="ORF">CLCY_11c00580</name>
</gene>
<dbReference type="PROSITE" id="PS00788">
    <property type="entry name" value="CHORISMATE_SYNTHASE_2"/>
    <property type="match status" value="1"/>
</dbReference>
<keyword evidence="10 11" id="KW-0456">Lyase</keyword>
<dbReference type="PANTHER" id="PTHR21085">
    <property type="entry name" value="CHORISMATE SYNTHASE"/>
    <property type="match status" value="1"/>
</dbReference>
<dbReference type="CDD" id="cd07304">
    <property type="entry name" value="Chorismate_synthase"/>
    <property type="match status" value="1"/>
</dbReference>
<feature type="binding site" evidence="11">
    <location>
        <begin position="304"/>
        <end position="308"/>
    </location>
    <ligand>
        <name>FMN</name>
        <dbReference type="ChEBI" id="CHEBI:58210"/>
    </ligand>
</feature>
<dbReference type="SUPFAM" id="SSF103263">
    <property type="entry name" value="Chorismate synthase, AroC"/>
    <property type="match status" value="1"/>
</dbReference>
<evidence type="ECO:0000256" key="4">
    <source>
        <dbReference type="ARBA" id="ARBA00022605"/>
    </source>
</evidence>
<keyword evidence="7 11" id="KW-0274">FAD</keyword>
<evidence type="ECO:0000256" key="8">
    <source>
        <dbReference type="ARBA" id="ARBA00022857"/>
    </source>
</evidence>
<dbReference type="GO" id="GO:0008652">
    <property type="term" value="P:amino acid biosynthetic process"/>
    <property type="evidence" value="ECO:0007669"/>
    <property type="project" value="UniProtKB-KW"/>
</dbReference>
<dbReference type="InterPro" id="IPR035904">
    <property type="entry name" value="Chorismate_synth_AroC_sf"/>
</dbReference>
<feature type="binding site" evidence="11">
    <location>
        <position position="53"/>
    </location>
    <ligand>
        <name>NADP(+)</name>
        <dbReference type="ChEBI" id="CHEBI:58349"/>
    </ligand>
</feature>
<dbReference type="PATRIC" id="fig|1121307.3.peg.173"/>
<keyword evidence="5 11" id="KW-0285">Flavoprotein</keyword>
<dbReference type="PROSITE" id="PS00789">
    <property type="entry name" value="CHORISMATE_SYNTHASE_3"/>
    <property type="match status" value="1"/>
</dbReference>
<feature type="binding site" evidence="11">
    <location>
        <position position="331"/>
    </location>
    <ligand>
        <name>FMN</name>
        <dbReference type="ChEBI" id="CHEBI:58210"/>
    </ligand>
</feature>
<comment type="pathway">
    <text evidence="1 11">Metabolic intermediate biosynthesis; chorismate biosynthesis; chorismate from D-erythrose 4-phosphate and phosphoenolpyruvate: step 7/7.</text>
</comment>
<keyword evidence="4 11" id="KW-0028">Amino-acid biosynthesis</keyword>
<comment type="similarity">
    <text evidence="2 11">Belongs to the chorismate synthase family.</text>
</comment>
<evidence type="ECO:0000256" key="10">
    <source>
        <dbReference type="ARBA" id="ARBA00023239"/>
    </source>
</evidence>
<protein>
    <recommendedName>
        <fullName evidence="3 11">Chorismate synthase</fullName>
        <shortName evidence="11">CS</shortName>
        <ecNumber evidence="3 11">4.2.3.5</ecNumber>
    </recommendedName>
    <alternativeName>
        <fullName evidence="11">5-enolpyruvylshikimate-3-phosphate phospholyase</fullName>
    </alternativeName>
</protein>
<sequence>MSSMLGRKIKISVFGESHGAAIGVVIDSLPAGFEIDLDKVNFEMSRRAPGKSKLTTGRQEKDQYEIVSGFFEGKTTGTPLCSMIRNSDTRSGDYSLLKDIVRPGHADLTGKMRYLGANDYRGGGHFSGRLTAPIVFAGAVAKQILEKRGIHIGSHILSLAGVKDKEFDPINVNIDDIKNLKNMTLPLLDPTVEEKMKDEVLKARENLDSVGGIIETVVLNMPGGIGSPIFDSVESVIASGMFSVPAVKGVEFGRGFDIASMKGSEANDEYYLDNGEIKTYSNNNGGILGGITSGAPILFKVAIKPTPSISRPQRSVNVSTMEDTNLEIVGRHDPCILPRAAVVVEAVTALCILDLLAVEEV</sequence>
<reference evidence="12 13" key="1">
    <citation type="submission" date="2015-06" db="EMBL/GenBank/DDBJ databases">
        <title>Draft genome sequence of the purine-degrading Clostridium cylindrosporum HC-1 (DSM 605).</title>
        <authorList>
            <person name="Poehlein A."/>
            <person name="Schiel-Bengelsdorf B."/>
            <person name="Bengelsdorf F."/>
            <person name="Daniel R."/>
            <person name="Duerre P."/>
        </authorList>
    </citation>
    <scope>NUCLEOTIDE SEQUENCE [LARGE SCALE GENOMIC DNA]</scope>
    <source>
        <strain evidence="12 13">DSM 605</strain>
    </source>
</reference>
<dbReference type="GO" id="GO:0004107">
    <property type="term" value="F:chorismate synthase activity"/>
    <property type="evidence" value="ECO:0007669"/>
    <property type="project" value="UniProtKB-UniRule"/>
</dbReference>
<evidence type="ECO:0000256" key="7">
    <source>
        <dbReference type="ARBA" id="ARBA00022827"/>
    </source>
</evidence>
<keyword evidence="6 11" id="KW-0288">FMN</keyword>
<comment type="caution">
    <text evidence="12">The sequence shown here is derived from an EMBL/GenBank/DDBJ whole genome shotgun (WGS) entry which is preliminary data.</text>
</comment>
<feature type="binding site" evidence="11">
    <location>
        <position position="47"/>
    </location>
    <ligand>
        <name>NADP(+)</name>
        <dbReference type="ChEBI" id="CHEBI:58349"/>
    </ligand>
</feature>
<evidence type="ECO:0000256" key="9">
    <source>
        <dbReference type="ARBA" id="ARBA00023141"/>
    </source>
</evidence>
<dbReference type="STRING" id="1121307.CLCY_11c00580"/>
<evidence type="ECO:0000256" key="3">
    <source>
        <dbReference type="ARBA" id="ARBA00013036"/>
    </source>
</evidence>
<feature type="binding site" evidence="11">
    <location>
        <begin position="125"/>
        <end position="127"/>
    </location>
    <ligand>
        <name>FMN</name>
        <dbReference type="ChEBI" id="CHEBI:58210"/>
    </ligand>
</feature>
<evidence type="ECO:0000256" key="2">
    <source>
        <dbReference type="ARBA" id="ARBA00008014"/>
    </source>
</evidence>
<dbReference type="Proteomes" id="UP000036756">
    <property type="component" value="Unassembled WGS sequence"/>
</dbReference>
<feature type="binding site" evidence="11">
    <location>
        <position position="289"/>
    </location>
    <ligand>
        <name>FMN</name>
        <dbReference type="ChEBI" id="CHEBI:58210"/>
    </ligand>
</feature>
<proteinExistence type="inferred from homology"/>
<accession>A0A0J8DER6</accession>
<keyword evidence="9 11" id="KW-0057">Aromatic amino acid biosynthesis</keyword>
<dbReference type="OrthoDB" id="9771806at2"/>
<dbReference type="GO" id="GO:0009423">
    <property type="term" value="P:chorismate biosynthetic process"/>
    <property type="evidence" value="ECO:0007669"/>
    <property type="project" value="UniProtKB-UniRule"/>
</dbReference>
<evidence type="ECO:0000256" key="5">
    <source>
        <dbReference type="ARBA" id="ARBA00022630"/>
    </source>
</evidence>
<comment type="caution">
    <text evidence="11">Lacks conserved residue(s) required for the propagation of feature annotation.</text>
</comment>
<dbReference type="Gene3D" id="3.60.150.10">
    <property type="entry name" value="Chorismate synthase AroC"/>
    <property type="match status" value="1"/>
</dbReference>
<evidence type="ECO:0000256" key="1">
    <source>
        <dbReference type="ARBA" id="ARBA00005044"/>
    </source>
</evidence>
<comment type="cofactor">
    <cofactor evidence="11">
        <name>FMNH2</name>
        <dbReference type="ChEBI" id="CHEBI:57618"/>
    </cofactor>
    <text evidence="11">Reduced FMN (FMNH(2)).</text>
</comment>
<dbReference type="AlphaFoldDB" id="A0A0J8DER6"/>
<dbReference type="Pfam" id="PF01264">
    <property type="entry name" value="Chorismate_synt"/>
    <property type="match status" value="1"/>
</dbReference>
<dbReference type="NCBIfam" id="TIGR00033">
    <property type="entry name" value="aroC"/>
    <property type="match status" value="1"/>
</dbReference>
<comment type="subunit">
    <text evidence="11">Homotetramer.</text>
</comment>
<dbReference type="PIRSF" id="PIRSF001456">
    <property type="entry name" value="Chorismate_synth"/>
    <property type="match status" value="1"/>
</dbReference>
<dbReference type="GO" id="GO:0010181">
    <property type="term" value="F:FMN binding"/>
    <property type="evidence" value="ECO:0007669"/>
    <property type="project" value="TreeGrafter"/>
</dbReference>
<dbReference type="NCBIfam" id="NF003793">
    <property type="entry name" value="PRK05382.1"/>
    <property type="match status" value="1"/>
</dbReference>
<dbReference type="GO" id="GO:0005829">
    <property type="term" value="C:cytosol"/>
    <property type="evidence" value="ECO:0007669"/>
    <property type="project" value="TreeGrafter"/>
</dbReference>
<dbReference type="GO" id="GO:0009073">
    <property type="term" value="P:aromatic amino acid family biosynthetic process"/>
    <property type="evidence" value="ECO:0007669"/>
    <property type="project" value="UniProtKB-KW"/>
</dbReference>
<dbReference type="UniPathway" id="UPA00053">
    <property type="reaction ID" value="UER00090"/>
</dbReference>
<keyword evidence="8 11" id="KW-0521">NADP</keyword>
<dbReference type="HAMAP" id="MF_00300">
    <property type="entry name" value="Chorismate_synth"/>
    <property type="match status" value="1"/>
</dbReference>
<evidence type="ECO:0000313" key="13">
    <source>
        <dbReference type="Proteomes" id="UP000036756"/>
    </source>
</evidence>
<evidence type="ECO:0000313" key="12">
    <source>
        <dbReference type="EMBL" id="KMT22724.1"/>
    </source>
</evidence>
<name>A0A0J8DER6_CLOCY</name>
<dbReference type="InterPro" id="IPR000453">
    <property type="entry name" value="Chorismate_synth"/>
</dbReference>
<dbReference type="PANTHER" id="PTHR21085:SF0">
    <property type="entry name" value="CHORISMATE SYNTHASE"/>
    <property type="match status" value="1"/>
</dbReference>
<comment type="function">
    <text evidence="11">Catalyzes the anti-1,4-elimination of the C-3 phosphate and the C-6 proR hydrogen from 5-enolpyruvylshikimate-3-phosphate (EPSP) to yield chorismate, which is the branch point compound that serves as the starting substrate for the three terminal pathways of aromatic amino acid biosynthesis. This reaction introduces a second double bond into the aromatic ring system.</text>
</comment>
<dbReference type="RefSeq" id="WP_048569741.1">
    <property type="nucleotide sequence ID" value="NZ_LFVU01000005.1"/>
</dbReference>
<keyword evidence="13" id="KW-1185">Reference proteome</keyword>
<organism evidence="12 13">
    <name type="scientific">Clostridium cylindrosporum DSM 605</name>
    <dbReference type="NCBI Taxonomy" id="1121307"/>
    <lineage>
        <taxon>Bacteria</taxon>
        <taxon>Bacillati</taxon>
        <taxon>Bacillota</taxon>
        <taxon>Clostridia</taxon>
        <taxon>Eubacteriales</taxon>
        <taxon>Clostridiaceae</taxon>
        <taxon>Clostridium</taxon>
    </lineage>
</organism>
<evidence type="ECO:0000256" key="11">
    <source>
        <dbReference type="HAMAP-Rule" id="MF_00300"/>
    </source>
</evidence>
<dbReference type="EC" id="4.2.3.5" evidence="3 11"/>
<evidence type="ECO:0000256" key="6">
    <source>
        <dbReference type="ARBA" id="ARBA00022643"/>
    </source>
</evidence>
<comment type="catalytic activity">
    <reaction evidence="11">
        <text>5-O-(1-carboxyvinyl)-3-phosphoshikimate = chorismate + phosphate</text>
        <dbReference type="Rhea" id="RHEA:21020"/>
        <dbReference type="ChEBI" id="CHEBI:29748"/>
        <dbReference type="ChEBI" id="CHEBI:43474"/>
        <dbReference type="ChEBI" id="CHEBI:57701"/>
        <dbReference type="EC" id="4.2.3.5"/>
    </reaction>
</comment>
<dbReference type="EMBL" id="LFVU01000005">
    <property type="protein sequence ID" value="KMT22724.1"/>
    <property type="molecule type" value="Genomic_DNA"/>
</dbReference>